<keyword evidence="3" id="KW-1185">Reference proteome</keyword>
<dbReference type="Pfam" id="PF24963">
    <property type="entry name" value="DUF7768"/>
    <property type="match status" value="1"/>
</dbReference>
<proteinExistence type="predicted"/>
<reference evidence="2 3" key="1">
    <citation type="submission" date="2016-10" db="EMBL/GenBank/DDBJ databases">
        <authorList>
            <person name="de Groot N.N."/>
        </authorList>
    </citation>
    <scope>NUCLEOTIDE SEQUENCE [LARGE SCALE GENOMIC DNA]</scope>
    <source>
        <strain evidence="2 3">HL3</strain>
    </source>
</reference>
<feature type="domain" description="DUF7768" evidence="1">
    <location>
        <begin position="3"/>
        <end position="104"/>
    </location>
</feature>
<accession>A0A1I1U873</accession>
<dbReference type="Proteomes" id="UP000198611">
    <property type="component" value="Unassembled WGS sequence"/>
</dbReference>
<evidence type="ECO:0000259" key="1">
    <source>
        <dbReference type="Pfam" id="PF24963"/>
    </source>
</evidence>
<dbReference type="EMBL" id="FOMJ01000007">
    <property type="protein sequence ID" value="SFD66894.1"/>
    <property type="molecule type" value="Genomic_DNA"/>
</dbReference>
<dbReference type="AlphaFoldDB" id="A0A1I1U873"/>
<name>A0A1I1U873_9GAMM</name>
<dbReference type="OrthoDB" id="7064188at2"/>
<dbReference type="RefSeq" id="WP_093428695.1">
    <property type="nucleotide sequence ID" value="NZ_FOMJ01000007.1"/>
</dbReference>
<dbReference type="STRING" id="1123397.SAMN05660831_02060"/>
<protein>
    <recommendedName>
        <fullName evidence="1">DUF7768 domain-containing protein</fullName>
    </recommendedName>
</protein>
<dbReference type="InterPro" id="IPR056670">
    <property type="entry name" value="DUF7768"/>
</dbReference>
<sequence>MRRVIIESPHAADTDEQLQLHAEYLRAAKEDCIAQGDSPYASHGLLTDVLDDRDHAQRATGIAAGLVWGEVADATVVYTDLGVTEGMQQGIDHATRHGRPIEYRQIGRGWSAPAAAYTDDKWALEADEP</sequence>
<evidence type="ECO:0000313" key="3">
    <source>
        <dbReference type="Proteomes" id="UP000198611"/>
    </source>
</evidence>
<gene>
    <name evidence="2" type="ORF">SAMN05660831_02060</name>
</gene>
<organism evidence="2 3">
    <name type="scientific">Thiohalospira halophila DSM 15071</name>
    <dbReference type="NCBI Taxonomy" id="1123397"/>
    <lineage>
        <taxon>Bacteria</taxon>
        <taxon>Pseudomonadati</taxon>
        <taxon>Pseudomonadota</taxon>
        <taxon>Gammaproteobacteria</taxon>
        <taxon>Thiohalospirales</taxon>
        <taxon>Thiohalospiraceae</taxon>
        <taxon>Thiohalospira</taxon>
    </lineage>
</organism>
<evidence type="ECO:0000313" key="2">
    <source>
        <dbReference type="EMBL" id="SFD66894.1"/>
    </source>
</evidence>